<proteinExistence type="inferred from homology"/>
<gene>
    <name evidence="7" type="ORF">GCM10025760_13190</name>
</gene>
<dbReference type="CDD" id="cd08255">
    <property type="entry name" value="2-desacetyl-2-hydroxyethyl_bacteriochlorophyllide_like"/>
    <property type="match status" value="1"/>
</dbReference>
<dbReference type="Pfam" id="PF00107">
    <property type="entry name" value="ADH_zinc_N"/>
    <property type="match status" value="1"/>
</dbReference>
<dbReference type="PANTHER" id="PTHR43350">
    <property type="entry name" value="NAD-DEPENDENT ALCOHOL DEHYDROGENASE"/>
    <property type="match status" value="1"/>
</dbReference>
<comment type="similarity">
    <text evidence="2">Belongs to the zinc-containing alcohol dehydrogenase family.</text>
</comment>
<reference evidence="8" key="1">
    <citation type="journal article" date="2019" name="Int. J. Syst. Evol. Microbiol.">
        <title>The Global Catalogue of Microorganisms (GCM) 10K type strain sequencing project: providing services to taxonomists for standard genome sequencing and annotation.</title>
        <authorList>
            <consortium name="The Broad Institute Genomics Platform"/>
            <consortium name="The Broad Institute Genome Sequencing Center for Infectious Disease"/>
            <person name="Wu L."/>
            <person name="Ma J."/>
        </authorList>
    </citation>
    <scope>NUCLEOTIDE SEQUENCE [LARGE SCALE GENOMIC DNA]</scope>
    <source>
        <strain evidence="8">JCM 18959</strain>
    </source>
</reference>
<evidence type="ECO:0000256" key="2">
    <source>
        <dbReference type="ARBA" id="ARBA00008072"/>
    </source>
</evidence>
<keyword evidence="5" id="KW-0560">Oxidoreductase</keyword>
<comment type="caution">
    <text evidence="7">The sequence shown here is derived from an EMBL/GenBank/DDBJ whole genome shotgun (WGS) entry which is preliminary data.</text>
</comment>
<dbReference type="SUPFAM" id="SSF50129">
    <property type="entry name" value="GroES-like"/>
    <property type="match status" value="1"/>
</dbReference>
<sequence>MAVTGDTTQVPAAVHRDPAEAAHAWWTIGPGEGEFRSESLPVPTGSEASVRTLWTGISRGTEVLVARGEVPASERDRMRAPFQGGDFPFPVKYGYLNVGRVEEGPADLTGRPVFALVPHQSRYVVPVEALVPVPEGVPPRRAVLAGAVETAVNVLWDVAPLVGDRVVVVGAGMIGCAIARVARGIPGIGVTLIDVDPAKERLARELGADFMLAPTQPQPEPEIQTQPQPEADVVIEASGSGAGLELALRLASTDGEVIVASWYGSRPVPITLGADFHSRRLTIRSSQVGAVSSRRRSTRTTRDRLGVALRLLEDPAFDLLLGGTSSWRQLPEVTAALAAGTAGELCHTIDWSTA</sequence>
<name>A0ABP9M5Y6_9MICO</name>
<comment type="cofactor">
    <cofactor evidence="1">
        <name>Zn(2+)</name>
        <dbReference type="ChEBI" id="CHEBI:29105"/>
    </cofactor>
</comment>
<feature type="domain" description="Alcohol dehydrogenase-like C-terminal" evidence="6">
    <location>
        <begin position="174"/>
        <end position="290"/>
    </location>
</feature>
<evidence type="ECO:0000313" key="7">
    <source>
        <dbReference type="EMBL" id="GAA5089371.1"/>
    </source>
</evidence>
<dbReference type="RefSeq" id="WP_194413122.1">
    <property type="nucleotide sequence ID" value="NZ_BAABKZ010000001.1"/>
</dbReference>
<dbReference type="InterPro" id="IPR011032">
    <property type="entry name" value="GroES-like_sf"/>
</dbReference>
<dbReference type="Proteomes" id="UP001501407">
    <property type="component" value="Unassembled WGS sequence"/>
</dbReference>
<keyword evidence="4" id="KW-0862">Zinc</keyword>
<accession>A0ABP9M5Y6</accession>
<dbReference type="InterPro" id="IPR013149">
    <property type="entry name" value="ADH-like_C"/>
</dbReference>
<dbReference type="Gene3D" id="3.40.50.720">
    <property type="entry name" value="NAD(P)-binding Rossmann-like Domain"/>
    <property type="match status" value="1"/>
</dbReference>
<dbReference type="InterPro" id="IPR036291">
    <property type="entry name" value="NAD(P)-bd_dom_sf"/>
</dbReference>
<keyword evidence="3" id="KW-0479">Metal-binding</keyword>
<dbReference type="Gene3D" id="3.90.180.10">
    <property type="entry name" value="Medium-chain alcohol dehydrogenases, catalytic domain"/>
    <property type="match status" value="1"/>
</dbReference>
<dbReference type="PANTHER" id="PTHR43350:SF19">
    <property type="entry name" value="D-GULOSIDE 3-DEHYDROGENASE"/>
    <property type="match status" value="1"/>
</dbReference>
<evidence type="ECO:0000313" key="8">
    <source>
        <dbReference type="Proteomes" id="UP001501407"/>
    </source>
</evidence>
<keyword evidence="8" id="KW-1185">Reference proteome</keyword>
<evidence type="ECO:0000256" key="4">
    <source>
        <dbReference type="ARBA" id="ARBA00022833"/>
    </source>
</evidence>
<evidence type="ECO:0000256" key="3">
    <source>
        <dbReference type="ARBA" id="ARBA00022723"/>
    </source>
</evidence>
<evidence type="ECO:0000259" key="6">
    <source>
        <dbReference type="Pfam" id="PF00107"/>
    </source>
</evidence>
<evidence type="ECO:0000256" key="1">
    <source>
        <dbReference type="ARBA" id="ARBA00001947"/>
    </source>
</evidence>
<dbReference type="SUPFAM" id="SSF51735">
    <property type="entry name" value="NAD(P)-binding Rossmann-fold domains"/>
    <property type="match status" value="1"/>
</dbReference>
<organism evidence="7 8">
    <name type="scientific">Microbacterium yannicii</name>
    <dbReference type="NCBI Taxonomy" id="671622"/>
    <lineage>
        <taxon>Bacteria</taxon>
        <taxon>Bacillati</taxon>
        <taxon>Actinomycetota</taxon>
        <taxon>Actinomycetes</taxon>
        <taxon>Micrococcales</taxon>
        <taxon>Microbacteriaceae</taxon>
        <taxon>Microbacterium</taxon>
    </lineage>
</organism>
<dbReference type="EMBL" id="BAABKZ010000001">
    <property type="protein sequence ID" value="GAA5089371.1"/>
    <property type="molecule type" value="Genomic_DNA"/>
</dbReference>
<protein>
    <submittedName>
        <fullName evidence="7">Zinc-binding alcohol dehydrogenase</fullName>
    </submittedName>
</protein>
<evidence type="ECO:0000256" key="5">
    <source>
        <dbReference type="ARBA" id="ARBA00023002"/>
    </source>
</evidence>